<keyword evidence="1" id="KW-0479">Metal-binding</keyword>
<feature type="compositionally biased region" description="Polar residues" evidence="2">
    <location>
        <begin position="218"/>
        <end position="228"/>
    </location>
</feature>
<evidence type="ECO:0000256" key="1">
    <source>
        <dbReference type="RuleBase" id="RU366008"/>
    </source>
</evidence>
<keyword evidence="4" id="KW-1185">Reference proteome</keyword>
<dbReference type="InterPro" id="IPR005959">
    <property type="entry name" value="Fumarylacetoacetase"/>
</dbReference>
<dbReference type="GO" id="GO:0004334">
    <property type="term" value="F:fumarylacetoacetase activity"/>
    <property type="evidence" value="ECO:0007669"/>
    <property type="project" value="UniProtKB-UniRule"/>
</dbReference>
<keyword evidence="1" id="KW-0378">Hydrolase</keyword>
<organism evidence="5">
    <name type="scientific">Gongylonema pulchrum</name>
    <dbReference type="NCBI Taxonomy" id="637853"/>
    <lineage>
        <taxon>Eukaryota</taxon>
        <taxon>Metazoa</taxon>
        <taxon>Ecdysozoa</taxon>
        <taxon>Nematoda</taxon>
        <taxon>Chromadorea</taxon>
        <taxon>Rhabditida</taxon>
        <taxon>Spirurina</taxon>
        <taxon>Spiruromorpha</taxon>
        <taxon>Spiruroidea</taxon>
        <taxon>Gongylonematidae</taxon>
        <taxon>Gongylonema</taxon>
    </lineage>
</organism>
<keyword evidence="1" id="KW-0460">Magnesium</keyword>
<dbReference type="OrthoDB" id="10042249at2759"/>
<evidence type="ECO:0000313" key="4">
    <source>
        <dbReference type="Proteomes" id="UP000271098"/>
    </source>
</evidence>
<evidence type="ECO:0000313" key="3">
    <source>
        <dbReference type="EMBL" id="VDN17929.1"/>
    </source>
</evidence>
<dbReference type="PANTHER" id="PTHR43069">
    <property type="entry name" value="FUMARYLACETOACETASE"/>
    <property type="match status" value="1"/>
</dbReference>
<evidence type="ECO:0000313" key="5">
    <source>
        <dbReference type="WBParaSite" id="GPUH_0001081701-mRNA-1"/>
    </source>
</evidence>
<keyword evidence="1" id="KW-0106">Calcium</keyword>
<feature type="compositionally biased region" description="Polar residues" evidence="2">
    <location>
        <begin position="197"/>
        <end position="208"/>
    </location>
</feature>
<comment type="pathway">
    <text evidence="1">Amino-acid degradation; L-phenylalanine degradation; acetoacetate and fumarate from L-phenylalanine: step 6/6.</text>
</comment>
<reference evidence="5" key="1">
    <citation type="submission" date="2016-06" db="UniProtKB">
        <authorList>
            <consortium name="WormBaseParasite"/>
        </authorList>
    </citation>
    <scope>IDENTIFICATION</scope>
</reference>
<dbReference type="GO" id="GO:0006572">
    <property type="term" value="P:L-tyrosine catabolic process"/>
    <property type="evidence" value="ECO:0007669"/>
    <property type="project" value="UniProtKB-UniRule"/>
</dbReference>
<dbReference type="WBParaSite" id="GPUH_0001081701-mRNA-1">
    <property type="protein sequence ID" value="GPUH_0001081701-mRNA-1"/>
    <property type="gene ID" value="GPUH_0001081701"/>
</dbReference>
<dbReference type="AlphaFoldDB" id="A0A183DQ13"/>
<dbReference type="GO" id="GO:0006559">
    <property type="term" value="P:L-phenylalanine catabolic process"/>
    <property type="evidence" value="ECO:0007669"/>
    <property type="project" value="UniProtKB-UniRule"/>
</dbReference>
<comment type="catalytic activity">
    <reaction evidence="1">
        <text>4-fumarylacetoacetate + H2O = acetoacetate + fumarate + H(+)</text>
        <dbReference type="Rhea" id="RHEA:10244"/>
        <dbReference type="ChEBI" id="CHEBI:13705"/>
        <dbReference type="ChEBI" id="CHEBI:15377"/>
        <dbReference type="ChEBI" id="CHEBI:15378"/>
        <dbReference type="ChEBI" id="CHEBI:18034"/>
        <dbReference type="ChEBI" id="CHEBI:29806"/>
        <dbReference type="EC" id="3.7.1.2"/>
    </reaction>
</comment>
<proteinExistence type="inferred from homology"/>
<comment type="similarity">
    <text evidence="1">Belongs to the FAH family.</text>
</comment>
<gene>
    <name evidence="3" type="ORF">GPUH_LOCUS10804</name>
</gene>
<sequence>MVSVQNGIATAAQQQKMFENLLVEQATRSSAAVAHDKIGVSEPLIPDSRNVGLLTSPESVKEHISRLISENEAILEQNPGLLKRRPYHRQVGSQSSVELEPGVRDVRLQCTRSQTFCESQTPLAAVRATSGSGGSLTNGQPIVKAPEKCSVCNYCQLKFANEAALDAHEIRCSKCVSEFICRRAELHPQAAAPLQAVHQSSTTSSGTGENVARKASVGTPSVASSPSLHENRHPLKRRLLAAAEHLNEQASTSKALKLVISLFHGVISFSRL</sequence>
<dbReference type="GO" id="GO:1902000">
    <property type="term" value="P:homogentisate catabolic process"/>
    <property type="evidence" value="ECO:0007669"/>
    <property type="project" value="TreeGrafter"/>
</dbReference>
<dbReference type="GO" id="GO:0046872">
    <property type="term" value="F:metal ion binding"/>
    <property type="evidence" value="ECO:0007669"/>
    <property type="project" value="UniProtKB-UniRule"/>
</dbReference>
<evidence type="ECO:0000256" key="2">
    <source>
        <dbReference type="SAM" id="MobiDB-lite"/>
    </source>
</evidence>
<accession>A0A183DQ13</accession>
<dbReference type="EC" id="3.7.1.2" evidence="1"/>
<feature type="region of interest" description="Disordered" evidence="2">
    <location>
        <begin position="192"/>
        <end position="231"/>
    </location>
</feature>
<dbReference type="PANTHER" id="PTHR43069:SF2">
    <property type="entry name" value="FUMARYLACETOACETASE"/>
    <property type="match status" value="1"/>
</dbReference>
<comment type="cofactor">
    <cofactor evidence="1">
        <name>Mg(2+)</name>
        <dbReference type="ChEBI" id="CHEBI:18420"/>
    </cofactor>
    <cofactor evidence="1">
        <name>Ca(2+)</name>
        <dbReference type="ChEBI" id="CHEBI:29108"/>
    </cofactor>
</comment>
<keyword evidence="1" id="KW-0585">Phenylalanine catabolism</keyword>
<keyword evidence="1" id="KW-0828">Tyrosine catabolism</keyword>
<dbReference type="EMBL" id="UYRT01078161">
    <property type="protein sequence ID" value="VDN17929.1"/>
    <property type="molecule type" value="Genomic_DNA"/>
</dbReference>
<reference evidence="3 4" key="2">
    <citation type="submission" date="2018-11" db="EMBL/GenBank/DDBJ databases">
        <authorList>
            <consortium name="Pathogen Informatics"/>
        </authorList>
    </citation>
    <scope>NUCLEOTIDE SEQUENCE [LARGE SCALE GENOMIC DNA]</scope>
</reference>
<dbReference type="Proteomes" id="UP000271098">
    <property type="component" value="Unassembled WGS sequence"/>
</dbReference>
<protein>
    <recommendedName>
        <fullName evidence="1">Fumarylacetoacetase</fullName>
        <ecNumber evidence="1">3.7.1.2</ecNumber>
    </recommendedName>
    <alternativeName>
        <fullName evidence="1">Fumarylacetoacetate hydrolase</fullName>
    </alternativeName>
</protein>
<name>A0A183DQ13_9BILA</name>